<evidence type="ECO:0000256" key="1">
    <source>
        <dbReference type="SAM" id="MobiDB-lite"/>
    </source>
</evidence>
<proteinExistence type="predicted"/>
<dbReference type="EMBL" id="JAEPRE010000375">
    <property type="protein sequence ID" value="KAG2228711.1"/>
    <property type="molecule type" value="Genomic_DNA"/>
</dbReference>
<reference evidence="2" key="1">
    <citation type="submission" date="2021-01" db="EMBL/GenBank/DDBJ databases">
        <title>Metabolic potential, ecology and presence of endohyphal bacteria is reflected in genomic diversity of Mucoromycotina.</title>
        <authorList>
            <person name="Muszewska A."/>
            <person name="Okrasinska A."/>
            <person name="Steczkiewicz K."/>
            <person name="Drgas O."/>
            <person name="Orlowska M."/>
            <person name="Perlinska-Lenart U."/>
            <person name="Aleksandrzak-Piekarczyk T."/>
            <person name="Szatraj K."/>
            <person name="Zielenkiewicz U."/>
            <person name="Pilsyk S."/>
            <person name="Malc E."/>
            <person name="Mieczkowski P."/>
            <person name="Kruszewska J.S."/>
            <person name="Biernat P."/>
            <person name="Pawlowska J."/>
        </authorList>
    </citation>
    <scope>NUCLEOTIDE SEQUENCE</scope>
    <source>
        <strain evidence="2">WA0000018081</strain>
    </source>
</reference>
<dbReference type="AlphaFoldDB" id="A0A8H7VN40"/>
<sequence length="55" mass="6243">RIETVLISRLQQAIRAWTSAFMGVTEDAIIPEASASKSRRKSFPEKKERKGRVVI</sequence>
<evidence type="ECO:0000313" key="2">
    <source>
        <dbReference type="EMBL" id="KAG2228711.1"/>
    </source>
</evidence>
<keyword evidence="3" id="KW-1185">Reference proteome</keyword>
<comment type="caution">
    <text evidence="2">The sequence shown here is derived from an EMBL/GenBank/DDBJ whole genome shotgun (WGS) entry which is preliminary data.</text>
</comment>
<organism evidence="2 3">
    <name type="scientific">Thamnidium elegans</name>
    <dbReference type="NCBI Taxonomy" id="101142"/>
    <lineage>
        <taxon>Eukaryota</taxon>
        <taxon>Fungi</taxon>
        <taxon>Fungi incertae sedis</taxon>
        <taxon>Mucoromycota</taxon>
        <taxon>Mucoromycotina</taxon>
        <taxon>Mucoromycetes</taxon>
        <taxon>Mucorales</taxon>
        <taxon>Mucorineae</taxon>
        <taxon>Mucoraceae</taxon>
        <taxon>Thamnidium</taxon>
    </lineage>
</organism>
<gene>
    <name evidence="2" type="ORF">INT48_006680</name>
</gene>
<accession>A0A8H7VN40</accession>
<feature type="region of interest" description="Disordered" evidence="1">
    <location>
        <begin position="34"/>
        <end position="55"/>
    </location>
</feature>
<evidence type="ECO:0000313" key="3">
    <source>
        <dbReference type="Proteomes" id="UP000613177"/>
    </source>
</evidence>
<name>A0A8H7VN40_9FUNG</name>
<feature type="non-terminal residue" evidence="2">
    <location>
        <position position="1"/>
    </location>
</feature>
<dbReference type="Proteomes" id="UP000613177">
    <property type="component" value="Unassembled WGS sequence"/>
</dbReference>
<protein>
    <submittedName>
        <fullName evidence="2">Uncharacterized protein</fullName>
    </submittedName>
</protein>